<dbReference type="GO" id="GO:0005737">
    <property type="term" value="C:cytoplasm"/>
    <property type="evidence" value="ECO:0007669"/>
    <property type="project" value="UniProtKB-SubCell"/>
</dbReference>
<feature type="binding site" evidence="8">
    <location>
        <position position="106"/>
    </location>
    <ligand>
        <name>Mg(2+)</name>
        <dbReference type="ChEBI" id="CHEBI:18420"/>
    </ligand>
</feature>
<dbReference type="InterPro" id="IPR025877">
    <property type="entry name" value="MobA-like_NTP_Trfase"/>
</dbReference>
<dbReference type="HAMAP" id="MF_00316">
    <property type="entry name" value="MobA"/>
    <property type="match status" value="1"/>
</dbReference>
<dbReference type="GO" id="GO:0005525">
    <property type="term" value="F:GTP binding"/>
    <property type="evidence" value="ECO:0007669"/>
    <property type="project" value="UniProtKB-UniRule"/>
</dbReference>
<dbReference type="GO" id="GO:0006777">
    <property type="term" value="P:Mo-molybdopterin cofactor biosynthetic process"/>
    <property type="evidence" value="ECO:0007669"/>
    <property type="project" value="UniProtKB-KW"/>
</dbReference>
<dbReference type="PANTHER" id="PTHR19136">
    <property type="entry name" value="MOLYBDENUM COFACTOR GUANYLYLTRANSFERASE"/>
    <property type="match status" value="1"/>
</dbReference>
<dbReference type="InterPro" id="IPR029044">
    <property type="entry name" value="Nucleotide-diphossugar_trans"/>
</dbReference>
<evidence type="ECO:0000313" key="11">
    <source>
        <dbReference type="Proteomes" id="UP001165678"/>
    </source>
</evidence>
<feature type="domain" description="MobA-like NTP transferase" evidence="9">
    <location>
        <begin position="14"/>
        <end position="169"/>
    </location>
</feature>
<feature type="binding site" evidence="8">
    <location>
        <position position="76"/>
    </location>
    <ligand>
        <name>GTP</name>
        <dbReference type="ChEBI" id="CHEBI:37565"/>
    </ligand>
</feature>
<dbReference type="Pfam" id="PF12804">
    <property type="entry name" value="NTP_transf_3"/>
    <property type="match status" value="1"/>
</dbReference>
<comment type="similarity">
    <text evidence="8">Belongs to the MobA family.</text>
</comment>
<keyword evidence="3 8" id="KW-0479">Metal-binding</keyword>
<keyword evidence="7 8" id="KW-0501">Molybdenum cofactor biosynthesis</keyword>
<comment type="caution">
    <text evidence="10">The sequence shown here is derived from an EMBL/GenBank/DDBJ whole genome shotgun (WGS) entry which is preliminary data.</text>
</comment>
<comment type="subunit">
    <text evidence="8">Monomer.</text>
</comment>
<dbReference type="GO" id="GO:0061603">
    <property type="term" value="F:molybdenum cofactor guanylyltransferase activity"/>
    <property type="evidence" value="ECO:0007669"/>
    <property type="project" value="UniProtKB-EC"/>
</dbReference>
<dbReference type="Gene3D" id="3.90.550.10">
    <property type="entry name" value="Spore Coat Polysaccharide Biosynthesis Protein SpsA, Chain A"/>
    <property type="match status" value="1"/>
</dbReference>
<sequence>MSERFDPAAHSISGLILAGGQARRLGHVDKGLVRIGSREMVRHVAAALVPLVNNVLVSANRSIDVYHTLGLDVVEDCVGESAGPLAGMHAGLSASECAWVLVVPCDVPLITTLVLEQLCRAAIESHVDIAYACDSERSHPAVAMVRSCLVEDLEKFLNAGGRRILAWYERHAVIEVNVSATHEFMNVNTPADVELVARYLS</sequence>
<evidence type="ECO:0000256" key="1">
    <source>
        <dbReference type="ARBA" id="ARBA00022490"/>
    </source>
</evidence>
<keyword evidence="11" id="KW-1185">Reference proteome</keyword>
<keyword evidence="6 8" id="KW-0342">GTP-binding</keyword>
<dbReference type="SUPFAM" id="SSF53448">
    <property type="entry name" value="Nucleotide-diphospho-sugar transferases"/>
    <property type="match status" value="1"/>
</dbReference>
<comment type="domain">
    <text evidence="8">The N-terminal domain determines nucleotide recognition and specific binding, while the C-terminal domain determines the specific binding to the target protein.</text>
</comment>
<name>A0AA41ZFX0_9GAMM</name>
<dbReference type="RefSeq" id="WP_265895510.1">
    <property type="nucleotide sequence ID" value="NZ_JAPIVE010000001.1"/>
</dbReference>
<dbReference type="CDD" id="cd02503">
    <property type="entry name" value="MobA"/>
    <property type="match status" value="1"/>
</dbReference>
<reference evidence="10" key="1">
    <citation type="submission" date="2022-11" db="EMBL/GenBank/DDBJ databases">
        <title>Larsenimonas rhizosphaerae sp. nov., isolated from a tidal mudflat.</title>
        <authorList>
            <person name="Lee S.D."/>
            <person name="Kim I.S."/>
        </authorList>
    </citation>
    <scope>NUCLEOTIDE SEQUENCE</scope>
    <source>
        <strain evidence="10">GH2-1</strain>
    </source>
</reference>
<dbReference type="PANTHER" id="PTHR19136:SF81">
    <property type="entry name" value="MOLYBDENUM COFACTOR GUANYLYLTRANSFERASE"/>
    <property type="match status" value="1"/>
</dbReference>
<comment type="function">
    <text evidence="8">Transfers a GMP moiety from GTP to Mo-molybdopterin (Mo-MPT) cofactor (Moco or molybdenum cofactor) to form Mo-molybdopterin guanine dinucleotide (Mo-MGD) cofactor.</text>
</comment>
<protein>
    <recommendedName>
        <fullName evidence="8">Molybdenum cofactor guanylyltransferase</fullName>
        <shortName evidence="8">MoCo guanylyltransferase</shortName>
        <ecNumber evidence="8">2.7.7.77</ecNumber>
    </recommendedName>
    <alternativeName>
        <fullName evidence="8">GTP:molybdopterin guanylyltransferase</fullName>
    </alternativeName>
    <alternativeName>
        <fullName evidence="8">Mo-MPT guanylyltransferase</fullName>
    </alternativeName>
    <alternativeName>
        <fullName evidence="8">Molybdopterin guanylyltransferase</fullName>
    </alternativeName>
    <alternativeName>
        <fullName evidence="8">Molybdopterin-guanine dinucleotide synthase</fullName>
        <shortName evidence="8">MGD synthase</shortName>
    </alternativeName>
</protein>
<comment type="catalytic activity">
    <reaction evidence="8">
        <text>Mo-molybdopterin + GTP + H(+) = Mo-molybdopterin guanine dinucleotide + diphosphate</text>
        <dbReference type="Rhea" id="RHEA:34243"/>
        <dbReference type="ChEBI" id="CHEBI:15378"/>
        <dbReference type="ChEBI" id="CHEBI:33019"/>
        <dbReference type="ChEBI" id="CHEBI:37565"/>
        <dbReference type="ChEBI" id="CHEBI:71302"/>
        <dbReference type="ChEBI" id="CHEBI:71310"/>
        <dbReference type="EC" id="2.7.7.77"/>
    </reaction>
</comment>
<dbReference type="AlphaFoldDB" id="A0AA41ZFX0"/>
<evidence type="ECO:0000256" key="5">
    <source>
        <dbReference type="ARBA" id="ARBA00022842"/>
    </source>
</evidence>
<keyword evidence="5 8" id="KW-0460">Magnesium</keyword>
<keyword evidence="10" id="KW-0548">Nucleotidyltransferase</keyword>
<organism evidence="10 11">
    <name type="scientific">Larsenimonas rhizosphaerae</name>
    <dbReference type="NCBI Taxonomy" id="2944682"/>
    <lineage>
        <taxon>Bacteria</taxon>
        <taxon>Pseudomonadati</taxon>
        <taxon>Pseudomonadota</taxon>
        <taxon>Gammaproteobacteria</taxon>
        <taxon>Oceanospirillales</taxon>
        <taxon>Halomonadaceae</taxon>
        <taxon>Larsenimonas</taxon>
    </lineage>
</organism>
<keyword evidence="2 8" id="KW-0808">Transferase</keyword>
<evidence type="ECO:0000256" key="4">
    <source>
        <dbReference type="ARBA" id="ARBA00022741"/>
    </source>
</evidence>
<dbReference type="InterPro" id="IPR013482">
    <property type="entry name" value="Molybde_CF_guanTrfase"/>
</dbReference>
<dbReference type="EMBL" id="JAPIVE010000001">
    <property type="protein sequence ID" value="MCX2523158.1"/>
    <property type="molecule type" value="Genomic_DNA"/>
</dbReference>
<evidence type="ECO:0000256" key="2">
    <source>
        <dbReference type="ARBA" id="ARBA00022679"/>
    </source>
</evidence>
<feature type="binding site" evidence="8">
    <location>
        <position position="30"/>
    </location>
    <ligand>
        <name>GTP</name>
        <dbReference type="ChEBI" id="CHEBI:37565"/>
    </ligand>
</feature>
<dbReference type="EC" id="2.7.7.77" evidence="8"/>
<feature type="binding site" evidence="8">
    <location>
        <begin position="17"/>
        <end position="19"/>
    </location>
    <ligand>
        <name>GTP</name>
        <dbReference type="ChEBI" id="CHEBI:37565"/>
    </ligand>
</feature>
<keyword evidence="4 8" id="KW-0547">Nucleotide-binding</keyword>
<comment type="subcellular location">
    <subcellularLocation>
        <location evidence="8">Cytoplasm</location>
    </subcellularLocation>
</comment>
<evidence type="ECO:0000259" key="9">
    <source>
        <dbReference type="Pfam" id="PF12804"/>
    </source>
</evidence>
<accession>A0AA41ZFX0</accession>
<feature type="binding site" evidence="8">
    <location>
        <position position="106"/>
    </location>
    <ligand>
        <name>GTP</name>
        <dbReference type="ChEBI" id="CHEBI:37565"/>
    </ligand>
</feature>
<dbReference type="GO" id="GO:0046872">
    <property type="term" value="F:metal ion binding"/>
    <property type="evidence" value="ECO:0007669"/>
    <property type="project" value="UniProtKB-KW"/>
</dbReference>
<evidence type="ECO:0000256" key="8">
    <source>
        <dbReference type="HAMAP-Rule" id="MF_00316"/>
    </source>
</evidence>
<comment type="caution">
    <text evidence="8">Lacks conserved residue(s) required for the propagation of feature annotation.</text>
</comment>
<keyword evidence="1 8" id="KW-0963">Cytoplasm</keyword>
<evidence type="ECO:0000256" key="7">
    <source>
        <dbReference type="ARBA" id="ARBA00023150"/>
    </source>
</evidence>
<proteinExistence type="inferred from homology"/>
<evidence type="ECO:0000256" key="6">
    <source>
        <dbReference type="ARBA" id="ARBA00023134"/>
    </source>
</evidence>
<gene>
    <name evidence="8 10" type="primary">mobA</name>
    <name evidence="10" type="ORF">OQ287_02800</name>
</gene>
<evidence type="ECO:0000256" key="3">
    <source>
        <dbReference type="ARBA" id="ARBA00022723"/>
    </source>
</evidence>
<dbReference type="Proteomes" id="UP001165678">
    <property type="component" value="Unassembled WGS sequence"/>
</dbReference>
<evidence type="ECO:0000313" key="10">
    <source>
        <dbReference type="EMBL" id="MCX2523158.1"/>
    </source>
</evidence>
<comment type="cofactor">
    <cofactor evidence="8">
        <name>Mg(2+)</name>
        <dbReference type="ChEBI" id="CHEBI:18420"/>
    </cofactor>
</comment>
<dbReference type="NCBIfam" id="TIGR02665">
    <property type="entry name" value="molyb_mobA"/>
    <property type="match status" value="1"/>
</dbReference>